<accession>W0A9F5</accession>
<dbReference type="STRING" id="1123269.NX02_14260"/>
<dbReference type="eggNOG" id="COG1309">
    <property type="taxonomic scope" value="Bacteria"/>
</dbReference>
<dbReference type="PATRIC" id="fig|1123269.5.peg.2779"/>
<organism evidence="1 2">
    <name type="scientific">Sphingomonas sanxanigenens DSM 19645 = NX02</name>
    <dbReference type="NCBI Taxonomy" id="1123269"/>
    <lineage>
        <taxon>Bacteria</taxon>
        <taxon>Pseudomonadati</taxon>
        <taxon>Pseudomonadota</taxon>
        <taxon>Alphaproteobacteria</taxon>
        <taxon>Sphingomonadales</taxon>
        <taxon>Sphingomonadaceae</taxon>
        <taxon>Sphingomonas</taxon>
    </lineage>
</organism>
<evidence type="ECO:0008006" key="3">
    <source>
        <dbReference type="Google" id="ProtNLM"/>
    </source>
</evidence>
<dbReference type="Gene3D" id="1.10.357.10">
    <property type="entry name" value="Tetracycline Repressor, domain 2"/>
    <property type="match status" value="1"/>
</dbReference>
<dbReference type="SUPFAM" id="SSF46689">
    <property type="entry name" value="Homeodomain-like"/>
    <property type="match status" value="1"/>
</dbReference>
<dbReference type="EMBL" id="CP006644">
    <property type="protein sequence ID" value="AHE54539.1"/>
    <property type="molecule type" value="Genomic_DNA"/>
</dbReference>
<evidence type="ECO:0000313" key="2">
    <source>
        <dbReference type="Proteomes" id="UP000018851"/>
    </source>
</evidence>
<name>W0A9F5_9SPHN</name>
<dbReference type="HOGENOM" id="CLU_1313445_0_0_5"/>
<dbReference type="Proteomes" id="UP000018851">
    <property type="component" value="Chromosome"/>
</dbReference>
<proteinExistence type="predicted"/>
<dbReference type="OrthoDB" id="7185252at2"/>
<gene>
    <name evidence="1" type="ORF">NX02_14260</name>
</gene>
<dbReference type="InterPro" id="IPR009057">
    <property type="entry name" value="Homeodomain-like_sf"/>
</dbReference>
<reference evidence="1 2" key="1">
    <citation type="submission" date="2013-07" db="EMBL/GenBank/DDBJ databases">
        <title>Completed genome of Sphingomonas sanxanigenens NX02.</title>
        <authorList>
            <person name="Ma T."/>
            <person name="Huang H."/>
            <person name="Wu M."/>
            <person name="Li X."/>
            <person name="Li G."/>
        </authorList>
    </citation>
    <scope>NUCLEOTIDE SEQUENCE [LARGE SCALE GENOMIC DNA]</scope>
    <source>
        <strain evidence="1 2">NX02</strain>
    </source>
</reference>
<dbReference type="KEGG" id="ssan:NX02_14260"/>
<sequence>MADNKTDPKLPTRDRVLAAAETLLGEGKAEFSMRDLAATASVSFATPFNQFGTKLAIMRALSARRTATMHERLAGTALPASAAQRVPAAVRIAVAVMTEATAVNRAVMGAIGAPCIDAGDAHRRSSAYWAAALGDGSGLAPDRRALGLSVLPDLLAIAFRGALSFWTAGEIDDDGLMRKAQAAAAGLLLGFVDEPERAAVIALVAPETAPISTP</sequence>
<protein>
    <recommendedName>
        <fullName evidence="3">HTH tetR-type domain-containing protein</fullName>
    </recommendedName>
</protein>
<evidence type="ECO:0000313" key="1">
    <source>
        <dbReference type="EMBL" id="AHE54539.1"/>
    </source>
</evidence>
<dbReference type="AlphaFoldDB" id="W0A9F5"/>
<dbReference type="RefSeq" id="WP_025292744.1">
    <property type="nucleotide sequence ID" value="NZ_CP006644.1"/>
</dbReference>
<keyword evidence="2" id="KW-1185">Reference proteome</keyword>